<keyword evidence="1" id="KW-0812">Transmembrane</keyword>
<accession>A0A8D8RLB2</accession>
<name>A0A8D8RLB2_9HEMI</name>
<keyword evidence="1" id="KW-1133">Transmembrane helix</keyword>
<protein>
    <submittedName>
        <fullName evidence="2">Uncharacterized protein</fullName>
    </submittedName>
</protein>
<evidence type="ECO:0000256" key="1">
    <source>
        <dbReference type="SAM" id="Phobius"/>
    </source>
</evidence>
<evidence type="ECO:0000313" key="2">
    <source>
        <dbReference type="EMBL" id="CAG6653543.1"/>
    </source>
</evidence>
<proteinExistence type="predicted"/>
<dbReference type="AlphaFoldDB" id="A0A8D8RLB2"/>
<reference evidence="2" key="1">
    <citation type="submission" date="2021-05" db="EMBL/GenBank/DDBJ databases">
        <authorList>
            <person name="Alioto T."/>
            <person name="Alioto T."/>
            <person name="Gomez Garrido J."/>
        </authorList>
    </citation>
    <scope>NUCLEOTIDE SEQUENCE</scope>
</reference>
<sequence>MSFISHNFLKFTRECIHVIGAGYIVGAFHNNYIIYYTCNVVYSFYNVSKFTKGYSDLVLPSISPNGVSSIASIIISSISFNIVLNIVLLGSIFFLFSRTGKL</sequence>
<dbReference type="EMBL" id="HBUF01174097">
    <property type="protein sequence ID" value="CAG6653543.1"/>
    <property type="molecule type" value="Transcribed_RNA"/>
</dbReference>
<keyword evidence="1" id="KW-0472">Membrane</keyword>
<feature type="transmembrane region" description="Helical" evidence="1">
    <location>
        <begin position="70"/>
        <end position="96"/>
    </location>
</feature>
<organism evidence="2">
    <name type="scientific">Cacopsylla melanoneura</name>
    <dbReference type="NCBI Taxonomy" id="428564"/>
    <lineage>
        <taxon>Eukaryota</taxon>
        <taxon>Metazoa</taxon>
        <taxon>Ecdysozoa</taxon>
        <taxon>Arthropoda</taxon>
        <taxon>Hexapoda</taxon>
        <taxon>Insecta</taxon>
        <taxon>Pterygota</taxon>
        <taxon>Neoptera</taxon>
        <taxon>Paraneoptera</taxon>
        <taxon>Hemiptera</taxon>
        <taxon>Sternorrhyncha</taxon>
        <taxon>Psylloidea</taxon>
        <taxon>Psyllidae</taxon>
        <taxon>Psyllinae</taxon>
        <taxon>Cacopsylla</taxon>
    </lineage>
</organism>